<feature type="region of interest" description="Disordered" evidence="1">
    <location>
        <begin position="101"/>
        <end position="152"/>
    </location>
</feature>
<evidence type="ECO:0000313" key="3">
    <source>
        <dbReference type="EMBL" id="KAJ9544280.1"/>
    </source>
</evidence>
<evidence type="ECO:0000256" key="1">
    <source>
        <dbReference type="SAM" id="MobiDB-lite"/>
    </source>
</evidence>
<reference evidence="3" key="1">
    <citation type="submission" date="2023-03" db="EMBL/GenBank/DDBJ databases">
        <title>Chromosome-scale reference genome and RAD-based genetic map of yellow starthistle (Centaurea solstitialis) reveal putative structural variation and QTLs associated with invader traits.</title>
        <authorList>
            <person name="Reatini B."/>
            <person name="Cang F.A."/>
            <person name="Jiang Q."/>
            <person name="Mckibben M.T.W."/>
            <person name="Barker M.S."/>
            <person name="Rieseberg L.H."/>
            <person name="Dlugosch K.M."/>
        </authorList>
    </citation>
    <scope>NUCLEOTIDE SEQUENCE</scope>
    <source>
        <strain evidence="3">CAN-66</strain>
        <tissue evidence="3">Leaf</tissue>
    </source>
</reference>
<dbReference type="Pfam" id="PF07727">
    <property type="entry name" value="RVT_2"/>
    <property type="match status" value="1"/>
</dbReference>
<gene>
    <name evidence="3" type="ORF">OSB04_023987</name>
</gene>
<protein>
    <recommendedName>
        <fullName evidence="2">Reverse transcriptase Ty1/copia-type domain-containing protein</fullName>
    </recommendedName>
</protein>
<dbReference type="EMBL" id="JARYMX010000006">
    <property type="protein sequence ID" value="KAJ9544280.1"/>
    <property type="molecule type" value="Genomic_DNA"/>
</dbReference>
<accession>A0AA38W9Y0</accession>
<proteinExistence type="predicted"/>
<feature type="compositionally biased region" description="Polar residues" evidence="1">
    <location>
        <begin position="251"/>
        <end position="270"/>
    </location>
</feature>
<organism evidence="3 4">
    <name type="scientific">Centaurea solstitialis</name>
    <name type="common">yellow star-thistle</name>
    <dbReference type="NCBI Taxonomy" id="347529"/>
    <lineage>
        <taxon>Eukaryota</taxon>
        <taxon>Viridiplantae</taxon>
        <taxon>Streptophyta</taxon>
        <taxon>Embryophyta</taxon>
        <taxon>Tracheophyta</taxon>
        <taxon>Spermatophyta</taxon>
        <taxon>Magnoliopsida</taxon>
        <taxon>eudicotyledons</taxon>
        <taxon>Gunneridae</taxon>
        <taxon>Pentapetalae</taxon>
        <taxon>asterids</taxon>
        <taxon>campanulids</taxon>
        <taxon>Asterales</taxon>
        <taxon>Asteraceae</taxon>
        <taxon>Carduoideae</taxon>
        <taxon>Cardueae</taxon>
        <taxon>Centaureinae</taxon>
        <taxon>Centaurea</taxon>
    </lineage>
</organism>
<evidence type="ECO:0000259" key="2">
    <source>
        <dbReference type="Pfam" id="PF07727"/>
    </source>
</evidence>
<name>A0AA38W9Y0_9ASTR</name>
<comment type="caution">
    <text evidence="3">The sequence shown here is derived from an EMBL/GenBank/DDBJ whole genome shotgun (WGS) entry which is preliminary data.</text>
</comment>
<sequence length="303" mass="35389">MNNGTITRNKARLVAQGYRQEEGINYNETFTPVSRLEAIRLFLAYAAHKTLKFWRQLCEKEEKEDVRNNGYYEVPSEADNIPMYLTKAWKQKTLMETNKEPPVLDQLSHPLEEEVKKDETDQEGSTKDELSEEEESNESRSMQEENETISSTHESIKIIQEEPNGNSYPWMDVKLDTESDDGFWDDLELFLQEDAQPKALKEEQPIDKPLPMMKDSWIQHEQDKEVEEYSDDYCLDGLGRLMQEEPFEESMANQPSPQQKWLPSNDSGMFQISPPEDDFFLKQRSLSNKEKKILEDSAAVSRR</sequence>
<dbReference type="AlphaFoldDB" id="A0AA38W9Y0"/>
<feature type="compositionally biased region" description="Basic and acidic residues" evidence="1">
    <location>
        <begin position="110"/>
        <end position="129"/>
    </location>
</feature>
<feature type="region of interest" description="Disordered" evidence="1">
    <location>
        <begin position="247"/>
        <end position="276"/>
    </location>
</feature>
<evidence type="ECO:0000313" key="4">
    <source>
        <dbReference type="Proteomes" id="UP001172457"/>
    </source>
</evidence>
<feature type="domain" description="Reverse transcriptase Ty1/copia-type" evidence="2">
    <location>
        <begin position="7"/>
        <end position="49"/>
    </location>
</feature>
<dbReference type="Proteomes" id="UP001172457">
    <property type="component" value="Chromosome 6"/>
</dbReference>
<dbReference type="InterPro" id="IPR013103">
    <property type="entry name" value="RVT_2"/>
</dbReference>
<keyword evidence="4" id="KW-1185">Reference proteome</keyword>